<feature type="region of interest" description="Disordered" evidence="3">
    <location>
        <begin position="83"/>
        <end position="104"/>
    </location>
</feature>
<reference evidence="5 6" key="1">
    <citation type="submission" date="2018-06" db="EMBL/GenBank/DDBJ databases">
        <title>Genomic Encyclopedia of Type Strains, Phase IV (KMG-IV): sequencing the most valuable type-strain genomes for metagenomic binning, comparative biology and taxonomic classification.</title>
        <authorList>
            <person name="Goeker M."/>
        </authorList>
    </citation>
    <scope>NUCLEOTIDE SEQUENCE [LARGE SCALE GENOMIC DNA]</scope>
    <source>
        <strain evidence="5 6">DSM 25532</strain>
    </source>
</reference>
<dbReference type="AlphaFoldDB" id="A0A366HNQ5"/>
<evidence type="ECO:0000313" key="6">
    <source>
        <dbReference type="Proteomes" id="UP000253426"/>
    </source>
</evidence>
<dbReference type="Gene3D" id="2.60.40.790">
    <property type="match status" value="1"/>
</dbReference>
<feature type="compositionally biased region" description="Polar residues" evidence="3">
    <location>
        <begin position="90"/>
        <end position="102"/>
    </location>
</feature>
<dbReference type="EMBL" id="QNRR01000003">
    <property type="protein sequence ID" value="RBP45125.1"/>
    <property type="molecule type" value="Genomic_DNA"/>
</dbReference>
<gene>
    <name evidence="5" type="ORF">DES53_103122</name>
</gene>
<dbReference type="CDD" id="cd06464">
    <property type="entry name" value="ACD_sHsps-like"/>
    <property type="match status" value="1"/>
</dbReference>
<dbReference type="Proteomes" id="UP000253426">
    <property type="component" value="Unassembled WGS sequence"/>
</dbReference>
<sequence>MKLTNYNPFGLTRADLNDWFQHPLAGFPSLSRFFSMDSPLGRLAADVHEDKDNFYASFEVPGVKKEDVKVELNDRLLSVTVTKKDKSGEQESSYTSTRSISVPESVKADAISAKIEDGILTVTLPKGEDRKGRSIEIA</sequence>
<evidence type="ECO:0000313" key="5">
    <source>
        <dbReference type="EMBL" id="RBP45125.1"/>
    </source>
</evidence>
<feature type="domain" description="SHSP" evidence="4">
    <location>
        <begin position="31"/>
        <end position="138"/>
    </location>
</feature>
<dbReference type="PROSITE" id="PS01031">
    <property type="entry name" value="SHSP"/>
    <property type="match status" value="1"/>
</dbReference>
<dbReference type="PANTHER" id="PTHR11527">
    <property type="entry name" value="HEAT-SHOCK PROTEIN 20 FAMILY MEMBER"/>
    <property type="match status" value="1"/>
</dbReference>
<dbReference type="InterPro" id="IPR031107">
    <property type="entry name" value="Small_HSP"/>
</dbReference>
<protein>
    <submittedName>
        <fullName evidence="5">HSP20 family molecular chaperone IbpA</fullName>
    </submittedName>
</protein>
<comment type="caution">
    <text evidence="5">The sequence shown here is derived from an EMBL/GenBank/DDBJ whole genome shotgun (WGS) entry which is preliminary data.</text>
</comment>
<dbReference type="InterPro" id="IPR008978">
    <property type="entry name" value="HSP20-like_chaperone"/>
</dbReference>
<accession>A0A366HNQ5</accession>
<evidence type="ECO:0000256" key="1">
    <source>
        <dbReference type="PROSITE-ProRule" id="PRU00285"/>
    </source>
</evidence>
<evidence type="ECO:0000256" key="3">
    <source>
        <dbReference type="SAM" id="MobiDB-lite"/>
    </source>
</evidence>
<dbReference type="InterPro" id="IPR002068">
    <property type="entry name" value="A-crystallin/Hsp20_dom"/>
</dbReference>
<evidence type="ECO:0000256" key="2">
    <source>
        <dbReference type="RuleBase" id="RU003616"/>
    </source>
</evidence>
<keyword evidence="6" id="KW-1185">Reference proteome</keyword>
<evidence type="ECO:0000259" key="4">
    <source>
        <dbReference type="PROSITE" id="PS01031"/>
    </source>
</evidence>
<comment type="similarity">
    <text evidence="1 2">Belongs to the small heat shock protein (HSP20) family.</text>
</comment>
<proteinExistence type="inferred from homology"/>
<dbReference type="RefSeq" id="WP_170157011.1">
    <property type="nucleotide sequence ID" value="NZ_QNRR01000003.1"/>
</dbReference>
<dbReference type="Pfam" id="PF00011">
    <property type="entry name" value="HSP20"/>
    <property type="match status" value="1"/>
</dbReference>
<dbReference type="SUPFAM" id="SSF49764">
    <property type="entry name" value="HSP20-like chaperones"/>
    <property type="match status" value="1"/>
</dbReference>
<name>A0A366HNQ5_9BACT</name>
<organism evidence="5 6">
    <name type="scientific">Roseimicrobium gellanilyticum</name>
    <dbReference type="NCBI Taxonomy" id="748857"/>
    <lineage>
        <taxon>Bacteria</taxon>
        <taxon>Pseudomonadati</taxon>
        <taxon>Verrucomicrobiota</taxon>
        <taxon>Verrucomicrobiia</taxon>
        <taxon>Verrucomicrobiales</taxon>
        <taxon>Verrucomicrobiaceae</taxon>
        <taxon>Roseimicrobium</taxon>
    </lineage>
</organism>